<feature type="region of interest" description="Disordered" evidence="5">
    <location>
        <begin position="428"/>
        <end position="456"/>
    </location>
</feature>
<evidence type="ECO:0000256" key="4">
    <source>
        <dbReference type="PROSITE-ProRule" id="PRU00175"/>
    </source>
</evidence>
<keyword evidence="2 4" id="KW-0863">Zinc-finger</keyword>
<dbReference type="SMART" id="SM00184">
    <property type="entry name" value="RING"/>
    <property type="match status" value="1"/>
</dbReference>
<dbReference type="PANTHER" id="PTHR14155">
    <property type="entry name" value="RING FINGER DOMAIN-CONTAINING"/>
    <property type="match status" value="1"/>
</dbReference>
<feature type="compositionally biased region" description="Polar residues" evidence="5">
    <location>
        <begin position="153"/>
        <end position="170"/>
    </location>
</feature>
<comment type="caution">
    <text evidence="7">The sequence shown here is derived from an EMBL/GenBank/DDBJ whole genome shotgun (WGS) entry which is preliminary data.</text>
</comment>
<organism evidence="7 8">
    <name type="scientific">Mycena citricolor</name>
    <dbReference type="NCBI Taxonomy" id="2018698"/>
    <lineage>
        <taxon>Eukaryota</taxon>
        <taxon>Fungi</taxon>
        <taxon>Dikarya</taxon>
        <taxon>Basidiomycota</taxon>
        <taxon>Agaricomycotina</taxon>
        <taxon>Agaricomycetes</taxon>
        <taxon>Agaricomycetidae</taxon>
        <taxon>Agaricales</taxon>
        <taxon>Marasmiineae</taxon>
        <taxon>Mycenaceae</taxon>
        <taxon>Mycena</taxon>
    </lineage>
</organism>
<gene>
    <name evidence="7" type="ORF">MYCIT1_LOCUS256</name>
</gene>
<keyword evidence="1" id="KW-0479">Metal-binding</keyword>
<dbReference type="InterPro" id="IPR001841">
    <property type="entry name" value="Znf_RING"/>
</dbReference>
<feature type="compositionally biased region" description="Basic and acidic residues" evidence="5">
    <location>
        <begin position="40"/>
        <end position="54"/>
    </location>
</feature>
<feature type="domain" description="RING-type" evidence="6">
    <location>
        <begin position="692"/>
        <end position="734"/>
    </location>
</feature>
<dbReference type="PANTHER" id="PTHR14155:SF627">
    <property type="entry name" value="OS06G0192800 PROTEIN"/>
    <property type="match status" value="1"/>
</dbReference>
<feature type="region of interest" description="Disordered" evidence="5">
    <location>
        <begin position="22"/>
        <end position="105"/>
    </location>
</feature>
<evidence type="ECO:0000256" key="3">
    <source>
        <dbReference type="ARBA" id="ARBA00022833"/>
    </source>
</evidence>
<dbReference type="GO" id="GO:0008270">
    <property type="term" value="F:zinc ion binding"/>
    <property type="evidence" value="ECO:0007669"/>
    <property type="project" value="UniProtKB-KW"/>
</dbReference>
<dbReference type="Proteomes" id="UP001295794">
    <property type="component" value="Unassembled WGS sequence"/>
</dbReference>
<feature type="compositionally biased region" description="Polar residues" evidence="5">
    <location>
        <begin position="117"/>
        <end position="137"/>
    </location>
</feature>
<dbReference type="Pfam" id="PF13639">
    <property type="entry name" value="zf-RING_2"/>
    <property type="match status" value="1"/>
</dbReference>
<feature type="region of interest" description="Disordered" evidence="5">
    <location>
        <begin position="294"/>
        <end position="354"/>
    </location>
</feature>
<dbReference type="PROSITE" id="PS50089">
    <property type="entry name" value="ZF_RING_2"/>
    <property type="match status" value="1"/>
</dbReference>
<keyword evidence="3" id="KW-0862">Zinc</keyword>
<accession>A0AAD2GSQ7</accession>
<protein>
    <recommendedName>
        <fullName evidence="6">RING-type domain-containing protein</fullName>
    </recommendedName>
</protein>
<evidence type="ECO:0000256" key="5">
    <source>
        <dbReference type="SAM" id="MobiDB-lite"/>
    </source>
</evidence>
<evidence type="ECO:0000256" key="1">
    <source>
        <dbReference type="ARBA" id="ARBA00022723"/>
    </source>
</evidence>
<dbReference type="InterPro" id="IPR053238">
    <property type="entry name" value="RING-H2_zinc_finger"/>
</dbReference>
<dbReference type="InterPro" id="IPR013083">
    <property type="entry name" value="Znf_RING/FYVE/PHD"/>
</dbReference>
<feature type="compositionally biased region" description="Polar residues" evidence="5">
    <location>
        <begin position="223"/>
        <end position="250"/>
    </location>
</feature>
<dbReference type="EMBL" id="CAVNYO010000002">
    <property type="protein sequence ID" value="CAK5261935.1"/>
    <property type="molecule type" value="Genomic_DNA"/>
</dbReference>
<evidence type="ECO:0000256" key="2">
    <source>
        <dbReference type="ARBA" id="ARBA00022771"/>
    </source>
</evidence>
<keyword evidence="8" id="KW-1185">Reference proteome</keyword>
<evidence type="ECO:0000313" key="7">
    <source>
        <dbReference type="EMBL" id="CAK5261935.1"/>
    </source>
</evidence>
<feature type="region of interest" description="Disordered" evidence="5">
    <location>
        <begin position="117"/>
        <end position="264"/>
    </location>
</feature>
<feature type="region of interest" description="Disordered" evidence="5">
    <location>
        <begin position="487"/>
        <end position="516"/>
    </location>
</feature>
<feature type="compositionally biased region" description="Basic residues" evidence="5">
    <location>
        <begin position="439"/>
        <end position="453"/>
    </location>
</feature>
<dbReference type="AlphaFoldDB" id="A0AAD2GSQ7"/>
<proteinExistence type="predicted"/>
<sequence length="739" mass="79913">MPSQRADAATITPYLDHVVTHHGQRTLIPADNNGRRRKAKEAVSRTRSRQEPVRQESGNGGSPRRVTGRPQQVDMPLWPLRRQARQDDEIPDYPPPSFQEAMLSPTVSVCPSTITLGQYSTTTSRPSQEAGSHSQSDSESEDGSLDIVDPTDTHITAGSPSVTDQSSVRSGGTEPRGRGILDSDPDDTGCSALSSLHPKAHRRHLSLSPLRTLFPARNHGQRDSASVQSIPSPYSIRNSPFSQSTVSLRNSPPPLSPSSGVFPRRFLPHKGKERARAESLDSWEIVESQLAAEDLLPPASPSGSLVDERSTMSPPSITLAPLVLRTKKAPPPPPPKKKPQLRSSPLRPGSPLDVDLDRAVRTPLPMTPVSGSPPVLSIASPLQAPASFLRSPAVADDNSQPAQEEVGMLGGSCPQAAPEIVLSIPPLSAATPVNESPPRQRHYLGRPLPRRPRRVVDSTYAPNPEVQQQQHPEPLPGGVLIDLEAELPPSPVGLGVHSNLSREPGPEPGERCPSMTSTAGQSAIVLEQHPDVQQYRTELLPGGVLIDLEAEALDSPVGASNLSREIRPEPAAAFPVMPSTTAGQPVIHLVAPDMHRASSASSVDLTPTPTSEYLDVTDLDMLLARLEGNQHDGSDYDALWMVSEFIGPAAQPARKNTSALLHGRVEIQRRRVTKEGRVRIKPMLLGIGVDRCGICMSQFKKADEARMSEKCKHSFHARCLDRWLARSQTCPMCRVALRV</sequence>
<dbReference type="SUPFAM" id="SSF57850">
    <property type="entry name" value="RING/U-box"/>
    <property type="match status" value="1"/>
</dbReference>
<name>A0AAD2GSQ7_9AGAR</name>
<dbReference type="Gene3D" id="3.30.40.10">
    <property type="entry name" value="Zinc/RING finger domain, C3HC4 (zinc finger)"/>
    <property type="match status" value="1"/>
</dbReference>
<evidence type="ECO:0000313" key="8">
    <source>
        <dbReference type="Proteomes" id="UP001295794"/>
    </source>
</evidence>
<reference evidence="7" key="1">
    <citation type="submission" date="2023-11" db="EMBL/GenBank/DDBJ databases">
        <authorList>
            <person name="De Vega J J."/>
            <person name="De Vega J J."/>
        </authorList>
    </citation>
    <scope>NUCLEOTIDE SEQUENCE</scope>
</reference>
<evidence type="ECO:0000259" key="6">
    <source>
        <dbReference type="PROSITE" id="PS50089"/>
    </source>
</evidence>